<sequence>MADILIAGTVFVLAAIALYRGVRKSRKGVCASCAQNKSCAMACAEPPSPSSKK</sequence>
<keyword evidence="1" id="KW-0812">Transmembrane</keyword>
<comment type="caution">
    <text evidence="2">The sequence shown here is derived from an EMBL/GenBank/DDBJ whole genome shotgun (WGS) entry which is preliminary data.</text>
</comment>
<dbReference type="AlphaFoldDB" id="A0A5D0D3B2"/>
<proteinExistence type="predicted"/>
<dbReference type="Pfam" id="PF12669">
    <property type="entry name" value="FeoB_associated"/>
    <property type="match status" value="1"/>
</dbReference>
<keyword evidence="1" id="KW-1133">Transmembrane helix</keyword>
<name>A0A5D0D3B2_9BACL</name>
<reference evidence="2 3" key="1">
    <citation type="submission" date="2019-08" db="EMBL/GenBank/DDBJ databases">
        <title>Genome sequencing of Paenibacillus faecis DSM 23593(T).</title>
        <authorList>
            <person name="Kook J.-K."/>
            <person name="Park S.-N."/>
            <person name="Lim Y.K."/>
        </authorList>
    </citation>
    <scope>NUCLEOTIDE SEQUENCE [LARGE SCALE GENOMIC DNA]</scope>
    <source>
        <strain evidence="2 3">DSM 23593</strain>
    </source>
</reference>
<dbReference type="OrthoDB" id="2326035at2"/>
<accession>A0A5D0D3B2</accession>
<keyword evidence="1" id="KW-0472">Membrane</keyword>
<dbReference type="EMBL" id="VSDO01000001">
    <property type="protein sequence ID" value="TYA15055.1"/>
    <property type="molecule type" value="Genomic_DNA"/>
</dbReference>
<feature type="transmembrane region" description="Helical" evidence="1">
    <location>
        <begin position="6"/>
        <end position="22"/>
    </location>
</feature>
<evidence type="ECO:0000256" key="1">
    <source>
        <dbReference type="SAM" id="Phobius"/>
    </source>
</evidence>
<gene>
    <name evidence="2" type="ORF">FRY98_05190</name>
</gene>
<organism evidence="2 3">
    <name type="scientific">Paenibacillus faecis</name>
    <dbReference type="NCBI Taxonomy" id="862114"/>
    <lineage>
        <taxon>Bacteria</taxon>
        <taxon>Bacillati</taxon>
        <taxon>Bacillota</taxon>
        <taxon>Bacilli</taxon>
        <taxon>Bacillales</taxon>
        <taxon>Paenibacillaceae</taxon>
        <taxon>Paenibacillus</taxon>
    </lineage>
</organism>
<dbReference type="Proteomes" id="UP000325218">
    <property type="component" value="Unassembled WGS sequence"/>
</dbReference>
<keyword evidence="3" id="KW-1185">Reference proteome</keyword>
<evidence type="ECO:0000313" key="3">
    <source>
        <dbReference type="Proteomes" id="UP000325218"/>
    </source>
</evidence>
<evidence type="ECO:0000313" key="2">
    <source>
        <dbReference type="EMBL" id="TYA15055.1"/>
    </source>
</evidence>
<protein>
    <submittedName>
        <fullName evidence="2">FeoB-associated Cys-rich membrane protein</fullName>
    </submittedName>
</protein>
<dbReference type="RefSeq" id="WP_148450647.1">
    <property type="nucleotide sequence ID" value="NZ_BORZ01000010.1"/>
</dbReference>